<evidence type="ECO:0000256" key="1">
    <source>
        <dbReference type="ARBA" id="ARBA00022448"/>
    </source>
</evidence>
<dbReference type="EMBL" id="ACYY01000004">
    <property type="protein sequence ID" value="EEW26206.1"/>
    <property type="molecule type" value="Genomic_DNA"/>
</dbReference>
<protein>
    <submittedName>
        <fullName evidence="9">Cytochrome c class I</fullName>
    </submittedName>
</protein>
<dbReference type="RefSeq" id="WP_008028489.1">
    <property type="nucleotide sequence ID" value="NZ_ACYY01000004.1"/>
</dbReference>
<dbReference type="InterPro" id="IPR036909">
    <property type="entry name" value="Cyt_c-like_dom_sf"/>
</dbReference>
<keyword evidence="1" id="KW-0813">Transport</keyword>
<dbReference type="InterPro" id="IPR002327">
    <property type="entry name" value="Cyt_c_1A/1B"/>
</dbReference>
<reference evidence="9 10" key="1">
    <citation type="submission" date="2009-08" db="EMBL/GenBank/DDBJ databases">
        <title>The draft genome of Rhodobacter sp. SW2.</title>
        <authorList>
            <consortium name="US DOE Joint Genome Institute (JGI-PGF)"/>
            <person name="Lucas S."/>
            <person name="Copeland A."/>
            <person name="Lapidus A."/>
            <person name="Glavina del Rio T."/>
            <person name="Tice H."/>
            <person name="Bruce D."/>
            <person name="Goodwin L."/>
            <person name="Pitluck S."/>
            <person name="Larimer F."/>
            <person name="Land M.L."/>
            <person name="Hauser L."/>
            <person name="Emerson D."/>
        </authorList>
    </citation>
    <scope>NUCLEOTIDE SEQUENCE [LARGE SCALE GENOMIC DNA]</scope>
    <source>
        <strain evidence="9 10">SW2</strain>
    </source>
</reference>
<feature type="domain" description="Cytochrome c" evidence="8">
    <location>
        <begin position="23"/>
        <end position="140"/>
    </location>
</feature>
<name>C8RYL8_9RHOB</name>
<keyword evidence="7" id="KW-0732">Signal</keyword>
<dbReference type="GO" id="GO:0009055">
    <property type="term" value="F:electron transfer activity"/>
    <property type="evidence" value="ECO:0007669"/>
    <property type="project" value="InterPro"/>
</dbReference>
<dbReference type="Proteomes" id="UP000010121">
    <property type="component" value="Unassembled WGS sequence"/>
</dbReference>
<keyword evidence="3 6" id="KW-0479">Metal-binding</keyword>
<evidence type="ECO:0000259" key="8">
    <source>
        <dbReference type="PROSITE" id="PS51007"/>
    </source>
</evidence>
<evidence type="ECO:0000256" key="7">
    <source>
        <dbReference type="SAM" id="SignalP"/>
    </source>
</evidence>
<sequence>MKFTLSAAAAAALLLASPALAAGDVAKGEKAFKQCQTCHVVVAPDGTVLAGRKMKTGPNLYGVFGRVAGTYPDFAYGPDMVAAGAKGLVWDEAQFTAYTADPSKFLQAYLGDPKAKGKMAFKVKTEAEAADLYAYLTSLFPAPAAAPVDPAAAPVDPAAAPAPSN</sequence>
<dbReference type="STRING" id="371731.Rsw2DRAFT_0896"/>
<dbReference type="GO" id="GO:0020037">
    <property type="term" value="F:heme binding"/>
    <property type="evidence" value="ECO:0007669"/>
    <property type="project" value="InterPro"/>
</dbReference>
<keyword evidence="5 6" id="KW-0408">Iron</keyword>
<organism evidence="9 10">
    <name type="scientific">Rhodobacter ferrooxidans</name>
    <dbReference type="NCBI Taxonomy" id="371731"/>
    <lineage>
        <taxon>Bacteria</taxon>
        <taxon>Pseudomonadati</taxon>
        <taxon>Pseudomonadota</taxon>
        <taxon>Alphaproteobacteria</taxon>
        <taxon>Rhodobacterales</taxon>
        <taxon>Rhodobacter group</taxon>
        <taxon>Rhodobacter</taxon>
    </lineage>
</organism>
<dbReference type="AlphaFoldDB" id="C8RYL8"/>
<dbReference type="Gene3D" id="1.10.760.10">
    <property type="entry name" value="Cytochrome c-like domain"/>
    <property type="match status" value="1"/>
</dbReference>
<dbReference type="OrthoDB" id="9805828at2"/>
<accession>C8RYL8</accession>
<keyword evidence="10" id="KW-1185">Reference proteome</keyword>
<evidence type="ECO:0000256" key="3">
    <source>
        <dbReference type="ARBA" id="ARBA00022723"/>
    </source>
</evidence>
<dbReference type="eggNOG" id="COG3474">
    <property type="taxonomic scope" value="Bacteria"/>
</dbReference>
<proteinExistence type="predicted"/>
<keyword evidence="2 6" id="KW-0349">Heme</keyword>
<dbReference type="GO" id="GO:0046872">
    <property type="term" value="F:metal ion binding"/>
    <property type="evidence" value="ECO:0007669"/>
    <property type="project" value="UniProtKB-KW"/>
</dbReference>
<gene>
    <name evidence="9" type="ORF">Rsw2DRAFT_0896</name>
</gene>
<comment type="caution">
    <text evidence="9">The sequence shown here is derived from an EMBL/GenBank/DDBJ whole genome shotgun (WGS) entry which is preliminary data.</text>
</comment>
<evidence type="ECO:0000313" key="9">
    <source>
        <dbReference type="EMBL" id="EEW26206.1"/>
    </source>
</evidence>
<feature type="signal peptide" evidence="7">
    <location>
        <begin position="1"/>
        <end position="21"/>
    </location>
</feature>
<feature type="chain" id="PRO_5002991945" evidence="7">
    <location>
        <begin position="22"/>
        <end position="165"/>
    </location>
</feature>
<dbReference type="PANTHER" id="PTHR11961">
    <property type="entry name" value="CYTOCHROME C"/>
    <property type="match status" value="1"/>
</dbReference>
<evidence type="ECO:0000256" key="5">
    <source>
        <dbReference type="ARBA" id="ARBA00023004"/>
    </source>
</evidence>
<evidence type="ECO:0000256" key="4">
    <source>
        <dbReference type="ARBA" id="ARBA00022982"/>
    </source>
</evidence>
<evidence type="ECO:0000256" key="6">
    <source>
        <dbReference type="PROSITE-ProRule" id="PRU00433"/>
    </source>
</evidence>
<evidence type="ECO:0000313" key="10">
    <source>
        <dbReference type="Proteomes" id="UP000010121"/>
    </source>
</evidence>
<keyword evidence="4" id="KW-0249">Electron transport</keyword>
<dbReference type="SUPFAM" id="SSF46626">
    <property type="entry name" value="Cytochrome c"/>
    <property type="match status" value="1"/>
</dbReference>
<dbReference type="InterPro" id="IPR009056">
    <property type="entry name" value="Cyt_c-like_dom"/>
</dbReference>
<evidence type="ECO:0000256" key="2">
    <source>
        <dbReference type="ARBA" id="ARBA00022617"/>
    </source>
</evidence>
<dbReference type="PROSITE" id="PS51007">
    <property type="entry name" value="CYTC"/>
    <property type="match status" value="1"/>
</dbReference>